<dbReference type="Proteomes" id="UP001223144">
    <property type="component" value="Unassembled WGS sequence"/>
</dbReference>
<gene>
    <name evidence="3" type="ORF">QCN29_09585</name>
</gene>
<organism evidence="3 4">
    <name type="scientific">Streptomyces chengmaiensis</name>
    <dbReference type="NCBI Taxonomy" id="3040919"/>
    <lineage>
        <taxon>Bacteria</taxon>
        <taxon>Bacillati</taxon>
        <taxon>Actinomycetota</taxon>
        <taxon>Actinomycetes</taxon>
        <taxon>Kitasatosporales</taxon>
        <taxon>Streptomycetaceae</taxon>
        <taxon>Streptomyces</taxon>
    </lineage>
</organism>
<protein>
    <submittedName>
        <fullName evidence="3">DUF3592 domain-containing protein</fullName>
    </submittedName>
</protein>
<evidence type="ECO:0000259" key="2">
    <source>
        <dbReference type="Pfam" id="PF12158"/>
    </source>
</evidence>
<accession>A0ABT6HJV8</accession>
<dbReference type="RefSeq" id="WP_279927321.1">
    <property type="nucleotide sequence ID" value="NZ_JARWBG010000008.1"/>
</dbReference>
<keyword evidence="1" id="KW-1133">Transmembrane helix</keyword>
<proteinExistence type="predicted"/>
<dbReference type="InterPro" id="IPR021994">
    <property type="entry name" value="DUF3592"/>
</dbReference>
<name>A0ABT6HJV8_9ACTN</name>
<feature type="domain" description="DUF3592" evidence="2">
    <location>
        <begin position="36"/>
        <end position="99"/>
    </location>
</feature>
<sequence length="134" mass="13860">MGLAALFAAAGIYLGVVGAEKTKEAVRLSQHGRTVAGTVVDRHTEFTPGPQGGTSHEMTVTYTAGDGSRYRITAAGSDPIGSSIPVTYDPAAPEHATLSLPWKWFGAAARIAVALANLVAPVLIVVNAKEMLDS</sequence>
<evidence type="ECO:0000313" key="3">
    <source>
        <dbReference type="EMBL" id="MDH2389038.1"/>
    </source>
</evidence>
<reference evidence="3 4" key="1">
    <citation type="submission" date="2023-04" db="EMBL/GenBank/DDBJ databases">
        <title>Streptomyces chengmaiensis sp. nov. isolated from the stem of mangrove plant in Hainan.</title>
        <authorList>
            <person name="Huang X."/>
            <person name="Zhou S."/>
            <person name="Chu X."/>
            <person name="Xie Y."/>
            <person name="Lin Y."/>
        </authorList>
    </citation>
    <scope>NUCLEOTIDE SEQUENCE [LARGE SCALE GENOMIC DNA]</scope>
    <source>
        <strain evidence="3 4">HNM0663</strain>
    </source>
</reference>
<comment type="caution">
    <text evidence="3">The sequence shown here is derived from an EMBL/GenBank/DDBJ whole genome shotgun (WGS) entry which is preliminary data.</text>
</comment>
<keyword evidence="1" id="KW-0812">Transmembrane</keyword>
<keyword evidence="4" id="KW-1185">Reference proteome</keyword>
<keyword evidence="1" id="KW-0472">Membrane</keyword>
<dbReference type="Pfam" id="PF12158">
    <property type="entry name" value="DUF3592"/>
    <property type="match status" value="1"/>
</dbReference>
<feature type="transmembrane region" description="Helical" evidence="1">
    <location>
        <begin position="104"/>
        <end position="126"/>
    </location>
</feature>
<evidence type="ECO:0000256" key="1">
    <source>
        <dbReference type="SAM" id="Phobius"/>
    </source>
</evidence>
<evidence type="ECO:0000313" key="4">
    <source>
        <dbReference type="Proteomes" id="UP001223144"/>
    </source>
</evidence>
<dbReference type="EMBL" id="JARWBG010000008">
    <property type="protein sequence ID" value="MDH2389038.1"/>
    <property type="molecule type" value="Genomic_DNA"/>
</dbReference>